<dbReference type="AlphaFoldDB" id="A0AAD2AE95"/>
<dbReference type="GO" id="GO:0046982">
    <property type="term" value="F:protein heterodimerization activity"/>
    <property type="evidence" value="ECO:0007669"/>
    <property type="project" value="UniProtKB-ARBA"/>
</dbReference>
<dbReference type="Gene3D" id="1.20.5.170">
    <property type="match status" value="1"/>
</dbReference>
<dbReference type="CDD" id="cd14702">
    <property type="entry name" value="bZIP_plant_GBF1"/>
    <property type="match status" value="1"/>
</dbReference>
<dbReference type="PROSITE" id="PS50217">
    <property type="entry name" value="BZIP"/>
    <property type="match status" value="1"/>
</dbReference>
<dbReference type="FunFam" id="1.20.5.170:FF:000020">
    <property type="entry name" value="BZIP transcription factor"/>
    <property type="match status" value="1"/>
</dbReference>
<dbReference type="PANTHER" id="PTHR45764:SF38">
    <property type="entry name" value="BZIP TRANSCRIPTION FACTOR 44"/>
    <property type="match status" value="1"/>
</dbReference>
<evidence type="ECO:0000259" key="7">
    <source>
        <dbReference type="PROSITE" id="PS50217"/>
    </source>
</evidence>
<evidence type="ECO:0000313" key="8">
    <source>
        <dbReference type="EMBL" id="CAI9786572.1"/>
    </source>
</evidence>
<dbReference type="SMART" id="SM00338">
    <property type="entry name" value="BRLZ"/>
    <property type="match status" value="1"/>
</dbReference>
<feature type="domain" description="BZIP" evidence="7">
    <location>
        <begin position="20"/>
        <end position="83"/>
    </location>
</feature>
<reference evidence="8" key="1">
    <citation type="submission" date="2023-05" db="EMBL/GenBank/DDBJ databases">
        <authorList>
            <person name="Huff M."/>
        </authorList>
    </citation>
    <scope>NUCLEOTIDE SEQUENCE</scope>
</reference>
<keyword evidence="4" id="KW-0804">Transcription</keyword>
<dbReference type="Proteomes" id="UP000834106">
    <property type="component" value="Chromosome 22"/>
</dbReference>
<feature type="compositionally biased region" description="Low complexity" evidence="6">
    <location>
        <begin position="1"/>
        <end position="11"/>
    </location>
</feature>
<dbReference type="InterPro" id="IPR046347">
    <property type="entry name" value="bZIP_sf"/>
</dbReference>
<feature type="region of interest" description="Disordered" evidence="6">
    <location>
        <begin position="1"/>
        <end position="44"/>
    </location>
</feature>
<dbReference type="GO" id="GO:0000976">
    <property type="term" value="F:transcription cis-regulatory region binding"/>
    <property type="evidence" value="ECO:0007669"/>
    <property type="project" value="TreeGrafter"/>
</dbReference>
<keyword evidence="2" id="KW-0805">Transcription regulation</keyword>
<evidence type="ECO:0000256" key="4">
    <source>
        <dbReference type="ARBA" id="ARBA00023163"/>
    </source>
</evidence>
<name>A0AAD2AE95_9LAMI</name>
<accession>A0AAD2AE95</accession>
<proteinExistence type="predicted"/>
<evidence type="ECO:0000256" key="5">
    <source>
        <dbReference type="ARBA" id="ARBA00023242"/>
    </source>
</evidence>
<dbReference type="GO" id="GO:0045893">
    <property type="term" value="P:positive regulation of DNA-templated transcription"/>
    <property type="evidence" value="ECO:0007669"/>
    <property type="project" value="TreeGrafter"/>
</dbReference>
<keyword evidence="9" id="KW-1185">Reference proteome</keyword>
<dbReference type="PANTHER" id="PTHR45764">
    <property type="entry name" value="BZIP TRANSCRIPTION FACTOR 44"/>
    <property type="match status" value="1"/>
</dbReference>
<comment type="subcellular location">
    <subcellularLocation>
        <location evidence="1">Nucleus</location>
    </subcellularLocation>
</comment>
<evidence type="ECO:0000256" key="2">
    <source>
        <dbReference type="ARBA" id="ARBA00023015"/>
    </source>
</evidence>
<dbReference type="InterPro" id="IPR004827">
    <property type="entry name" value="bZIP"/>
</dbReference>
<dbReference type="Pfam" id="PF00170">
    <property type="entry name" value="bZIP_1"/>
    <property type="match status" value="1"/>
</dbReference>
<keyword evidence="3" id="KW-0238">DNA-binding</keyword>
<evidence type="ECO:0000313" key="9">
    <source>
        <dbReference type="Proteomes" id="UP000834106"/>
    </source>
</evidence>
<dbReference type="SUPFAM" id="SSF57959">
    <property type="entry name" value="Leucine zipper domain"/>
    <property type="match status" value="1"/>
</dbReference>
<organism evidence="8 9">
    <name type="scientific">Fraxinus pennsylvanica</name>
    <dbReference type="NCBI Taxonomy" id="56036"/>
    <lineage>
        <taxon>Eukaryota</taxon>
        <taxon>Viridiplantae</taxon>
        <taxon>Streptophyta</taxon>
        <taxon>Embryophyta</taxon>
        <taxon>Tracheophyta</taxon>
        <taxon>Spermatophyta</taxon>
        <taxon>Magnoliopsida</taxon>
        <taxon>eudicotyledons</taxon>
        <taxon>Gunneridae</taxon>
        <taxon>Pentapetalae</taxon>
        <taxon>asterids</taxon>
        <taxon>lamiids</taxon>
        <taxon>Lamiales</taxon>
        <taxon>Oleaceae</taxon>
        <taxon>Oleeae</taxon>
        <taxon>Fraxinus</taxon>
    </lineage>
</organism>
<dbReference type="GO" id="GO:0003700">
    <property type="term" value="F:DNA-binding transcription factor activity"/>
    <property type="evidence" value="ECO:0007669"/>
    <property type="project" value="InterPro"/>
</dbReference>
<dbReference type="GO" id="GO:0005634">
    <property type="term" value="C:nucleus"/>
    <property type="evidence" value="ECO:0007669"/>
    <property type="project" value="UniProtKB-SubCell"/>
</dbReference>
<dbReference type="EMBL" id="OU503057">
    <property type="protein sequence ID" value="CAI9786572.1"/>
    <property type="molecule type" value="Genomic_DNA"/>
</dbReference>
<evidence type="ECO:0000256" key="6">
    <source>
        <dbReference type="SAM" id="MobiDB-lite"/>
    </source>
</evidence>
<protein>
    <recommendedName>
        <fullName evidence="7">BZIP domain-containing protein</fullName>
    </recommendedName>
</protein>
<gene>
    <name evidence="8" type="ORF">FPE_LOCUS34002</name>
</gene>
<sequence>MASSSGNSSGSEETLQDLIDQRKRKRMESNRESARRSRMKKQKHLDDLTAQIVQLRYKNSHFLTSLNLTTQDYMKMEAENLVLKAQVMELSQTLQSLNDVLNYFKANNNPMFEDFQGCPESLMYFCQQPITATADMFYFDYFCL</sequence>
<evidence type="ECO:0000256" key="3">
    <source>
        <dbReference type="ARBA" id="ARBA00023125"/>
    </source>
</evidence>
<dbReference type="PROSITE" id="PS00036">
    <property type="entry name" value="BZIP_BASIC"/>
    <property type="match status" value="1"/>
</dbReference>
<keyword evidence="5" id="KW-0539">Nucleus</keyword>
<evidence type="ECO:0000256" key="1">
    <source>
        <dbReference type="ARBA" id="ARBA00004123"/>
    </source>
</evidence>
<dbReference type="InterPro" id="IPR045314">
    <property type="entry name" value="bZIP_plant_GBF1"/>
</dbReference>